<dbReference type="EMBL" id="CP003600">
    <property type="protein sequence ID" value="AFY92480.1"/>
    <property type="molecule type" value="Genomic_DNA"/>
</dbReference>
<dbReference type="Proteomes" id="UP000010366">
    <property type="component" value="Chromosome"/>
</dbReference>
<dbReference type="PANTHER" id="PTHR37031">
    <property type="entry name" value="METALLOPHOSPHATASE BINDING DOMAIN PROTEIN"/>
    <property type="match status" value="1"/>
</dbReference>
<dbReference type="HOGENOM" id="CLU_020671_0_0_3"/>
<dbReference type="eggNOG" id="COG3540">
    <property type="taxonomic scope" value="Bacteria"/>
</dbReference>
<dbReference type="STRING" id="1173020.Cha6605_1277"/>
<keyword evidence="2" id="KW-1185">Reference proteome</keyword>
<evidence type="ECO:0008006" key="3">
    <source>
        <dbReference type="Google" id="ProtNLM"/>
    </source>
</evidence>
<dbReference type="InterPro" id="IPR029052">
    <property type="entry name" value="Metallo-depent_PP-like"/>
</dbReference>
<dbReference type="RefSeq" id="WP_015158664.1">
    <property type="nucleotide sequence ID" value="NC_019697.1"/>
</dbReference>
<dbReference type="PANTHER" id="PTHR37031:SF2">
    <property type="entry name" value="PHOD-LIKE PHOSPHATASE METALLOPHOSPHATASE DOMAIN-CONTAINING PROTEIN"/>
    <property type="match status" value="1"/>
</dbReference>
<evidence type="ECO:0000313" key="2">
    <source>
        <dbReference type="Proteomes" id="UP000010366"/>
    </source>
</evidence>
<sequence length="819" mass="92161">MSDLPIISLTELPLILAGPILRRTTPRSVTVWVALQVACRVELRVLATEDNGNQIGESLLSGSRETIALGPHLHIIAVTATAEGSLELAADRVYAYDLIFSDGNRQIPDRSLQQAISVPHVSHDRISYFAHGYPTFVLPSSQISDLRIVHGSCRKPHGEGFDALSILDSLLAESADLPSQRPQQLFLTGDQIYGDDVAEPLLWAASQLSETLLGWTERLPVRNPSSRQIEYRLVNEFAPGLRAEIATRQAGFTAGLRDRRKKVTSHLFSLGEYYAVYLLACSPVCWPQRWPSGGAVTKDRHVAKQWERDLKQLQKFVEGLGRVRRALANIPMYAIFDDHDVSDDWNLNQAWCLRVLGKPLGKQVVQNALLAYAIFQGWGNTPDRFEAGTSGGKLLAAAQKWSLSRGTDLAANLEIARLVGMPQSDSRTGLPKFTLDGEVAILDRDPEALTWHYTIASNCHEVMVLDTRTWRGYHLDRSPIEPPMLLSPTAFERQLIEPLQAKSPTAAPVATFIVAPTNLFGLKIIDRIHKWSLERNRVFATDVGDAWNIHTPALAQLITTLFAHRDTVVVLSGDIHYGAVVRLSHLQLDTAGVGTRGRGDEGRGLGGIGLIAKTHDSSLESSQRQSSLLVQLTASALRNEEPITKLLHTRLKEWLFPEKIRYSLGWDRPPEMLAFRSRLSRRDRQNPHDWECVLEWIPRQQTTVASFERKAARERGRLTQRNVVGGRLSHVDRDRVYAMPTRSIAGNFQLKPYVQRLMWWKSRWFQDGREVVGLNNLAVVRWQSQTIVQDLYWRAPWLPTPIVYSRFIATLDRDNNLSW</sequence>
<name>K9UCC1_CHAP6</name>
<dbReference type="Gene3D" id="3.60.21.70">
    <property type="entry name" value="PhoD-like phosphatase"/>
    <property type="match status" value="1"/>
</dbReference>
<dbReference type="PATRIC" id="fig|1173020.3.peg.1493"/>
<organism evidence="1 2">
    <name type="scientific">Chamaesiphon minutus (strain ATCC 27169 / PCC 6605)</name>
    <dbReference type="NCBI Taxonomy" id="1173020"/>
    <lineage>
        <taxon>Bacteria</taxon>
        <taxon>Bacillati</taxon>
        <taxon>Cyanobacteriota</taxon>
        <taxon>Cyanophyceae</taxon>
        <taxon>Gomontiellales</taxon>
        <taxon>Chamaesiphonaceae</taxon>
        <taxon>Chamaesiphon</taxon>
    </lineage>
</organism>
<dbReference type="AlphaFoldDB" id="K9UCC1"/>
<proteinExistence type="predicted"/>
<accession>K9UCC1</accession>
<dbReference type="SUPFAM" id="SSF56300">
    <property type="entry name" value="Metallo-dependent phosphatases"/>
    <property type="match status" value="1"/>
</dbReference>
<dbReference type="InterPro" id="IPR038607">
    <property type="entry name" value="PhoD-like_sf"/>
</dbReference>
<dbReference type="KEGG" id="cmp:Cha6605_1277"/>
<reference evidence="1 2" key="1">
    <citation type="submission" date="2012-05" db="EMBL/GenBank/DDBJ databases">
        <title>Finished chromosome of genome of Chamaesiphon sp. PCC 6605.</title>
        <authorList>
            <consortium name="US DOE Joint Genome Institute"/>
            <person name="Gugger M."/>
            <person name="Coursin T."/>
            <person name="Rippka R."/>
            <person name="Tandeau De Marsac N."/>
            <person name="Huntemann M."/>
            <person name="Wei C.-L."/>
            <person name="Han J."/>
            <person name="Detter J.C."/>
            <person name="Han C."/>
            <person name="Tapia R."/>
            <person name="Chen A."/>
            <person name="Kyrpides N."/>
            <person name="Mavromatis K."/>
            <person name="Markowitz V."/>
            <person name="Szeto E."/>
            <person name="Ivanova N."/>
            <person name="Pagani I."/>
            <person name="Pati A."/>
            <person name="Goodwin L."/>
            <person name="Nordberg H.P."/>
            <person name="Cantor M.N."/>
            <person name="Hua S.X."/>
            <person name="Woyke T."/>
            <person name="Kerfeld C.A."/>
        </authorList>
    </citation>
    <scope>NUCLEOTIDE SEQUENCE [LARGE SCALE GENOMIC DNA]</scope>
    <source>
        <strain evidence="2">ATCC 27169 / PCC 6605</strain>
    </source>
</reference>
<protein>
    <recommendedName>
        <fullName evidence="3">PhoD-like phosphatase</fullName>
    </recommendedName>
</protein>
<gene>
    <name evidence="1" type="ORF">Cha6605_1277</name>
</gene>
<evidence type="ECO:0000313" key="1">
    <source>
        <dbReference type="EMBL" id="AFY92480.1"/>
    </source>
</evidence>
<dbReference type="OrthoDB" id="9795624at2"/>